<organism evidence="1 2">
    <name type="scientific">Rhabdonatronobacter sediminivivens</name>
    <dbReference type="NCBI Taxonomy" id="2743469"/>
    <lineage>
        <taxon>Bacteria</taxon>
        <taxon>Pseudomonadati</taxon>
        <taxon>Pseudomonadota</taxon>
        <taxon>Alphaproteobacteria</taxon>
        <taxon>Rhodobacterales</taxon>
        <taxon>Paracoccaceae</taxon>
        <taxon>Rhabdonatronobacter</taxon>
    </lineage>
</organism>
<sequence length="60" mass="7214">MFRDRLPPLREQLQLIRDTRHVHPGWYRARYPDVAQLNMHPAEHYLRIGADLGRNPGKHF</sequence>
<gene>
    <name evidence="1" type="ORF">HUK65_18535</name>
</gene>
<keyword evidence="1" id="KW-0808">Transferase</keyword>
<evidence type="ECO:0000313" key="2">
    <source>
        <dbReference type="Proteomes" id="UP000529417"/>
    </source>
</evidence>
<proteinExistence type="predicted"/>
<dbReference type="RefSeq" id="WP_235442286.1">
    <property type="nucleotide sequence ID" value="NZ_JACBXS010000149.1"/>
</dbReference>
<comment type="caution">
    <text evidence="1">The sequence shown here is derived from an EMBL/GenBank/DDBJ whole genome shotgun (WGS) entry which is preliminary data.</text>
</comment>
<reference evidence="1 2" key="1">
    <citation type="journal article" date="2000" name="Arch. Microbiol.">
        <title>Rhodobaca bogoriensis gen. nov. and sp. nov., an alkaliphilic purple nonsulfur bacterium from African Rift Valley soda lakes.</title>
        <authorList>
            <person name="Milford A.D."/>
            <person name="Achenbach L.A."/>
            <person name="Jung D.O."/>
            <person name="Madigan M.T."/>
        </authorList>
    </citation>
    <scope>NUCLEOTIDE SEQUENCE [LARGE SCALE GENOMIC DNA]</scope>
    <source>
        <strain evidence="1 2">2376</strain>
    </source>
</reference>
<evidence type="ECO:0000313" key="1">
    <source>
        <dbReference type="EMBL" id="NYS26945.1"/>
    </source>
</evidence>
<dbReference type="Proteomes" id="UP000529417">
    <property type="component" value="Unassembled WGS sequence"/>
</dbReference>
<name>A0A7Z0L073_9RHOB</name>
<feature type="non-terminal residue" evidence="1">
    <location>
        <position position="60"/>
    </location>
</feature>
<protein>
    <submittedName>
        <fullName evidence="1">Sulfotransferase family protein</fullName>
    </submittedName>
</protein>
<dbReference type="AlphaFoldDB" id="A0A7Z0L073"/>
<dbReference type="GO" id="GO:0016740">
    <property type="term" value="F:transferase activity"/>
    <property type="evidence" value="ECO:0007669"/>
    <property type="project" value="UniProtKB-KW"/>
</dbReference>
<keyword evidence="2" id="KW-1185">Reference proteome</keyword>
<dbReference type="EMBL" id="JACBXS010000149">
    <property type="protein sequence ID" value="NYS26945.1"/>
    <property type="molecule type" value="Genomic_DNA"/>
</dbReference>
<accession>A0A7Z0L073</accession>